<gene>
    <name evidence="2" type="ORF">Q2T52_25295</name>
</gene>
<dbReference type="EMBL" id="JAUKWQ010000015">
    <property type="protein sequence ID" value="MDO1585422.1"/>
    <property type="molecule type" value="Genomic_DNA"/>
</dbReference>
<feature type="transmembrane region" description="Helical" evidence="1">
    <location>
        <begin position="112"/>
        <end position="129"/>
    </location>
</feature>
<keyword evidence="1" id="KW-1133">Transmembrane helix</keyword>
<keyword evidence="1" id="KW-0472">Membrane</keyword>
<keyword evidence="3" id="KW-1185">Reference proteome</keyword>
<protein>
    <recommendedName>
        <fullName evidence="4">Peptidase M50 domain-containing protein</fullName>
    </recommendedName>
</protein>
<feature type="transmembrane region" description="Helical" evidence="1">
    <location>
        <begin position="220"/>
        <end position="238"/>
    </location>
</feature>
<evidence type="ECO:0000313" key="3">
    <source>
        <dbReference type="Proteomes" id="UP001169006"/>
    </source>
</evidence>
<evidence type="ECO:0000256" key="1">
    <source>
        <dbReference type="SAM" id="Phobius"/>
    </source>
</evidence>
<evidence type="ECO:0008006" key="4">
    <source>
        <dbReference type="Google" id="ProtNLM"/>
    </source>
</evidence>
<feature type="transmembrane region" description="Helical" evidence="1">
    <location>
        <begin position="193"/>
        <end position="214"/>
    </location>
</feature>
<organism evidence="2 3">
    <name type="scientific">Rhizobium oryzicola</name>
    <dbReference type="NCBI Taxonomy" id="1232668"/>
    <lineage>
        <taxon>Bacteria</taxon>
        <taxon>Pseudomonadati</taxon>
        <taxon>Pseudomonadota</taxon>
        <taxon>Alphaproteobacteria</taxon>
        <taxon>Hyphomicrobiales</taxon>
        <taxon>Rhizobiaceae</taxon>
        <taxon>Rhizobium/Agrobacterium group</taxon>
        <taxon>Rhizobium</taxon>
    </lineage>
</organism>
<sequence length="256" mass="28750">MRRSILFLLTTPLLFISHSMAVVTHEFGHSFMAWMLGIKSNPLIITWGDTSALNILTLFQIGERVDYARAIGGGHNLAAALTAATGPFFVNGGLYAYFRINARLRSKSQHPGLRLMYFWLLFMNLANLYDYVPIRTFSPTGDIANICAALHISPWRIYIFIFPIVIEGIMNFYKYQIPGLCADLGLDPFDRKFLLLVSSFLMFGYYGSVGFRAIDPVSNFLAGSSILSLPFVIILYWSRSMTSRDHPHQILGSANG</sequence>
<comment type="caution">
    <text evidence="2">The sequence shown here is derived from an EMBL/GenBank/DDBJ whole genome shotgun (WGS) entry which is preliminary data.</text>
</comment>
<evidence type="ECO:0000313" key="2">
    <source>
        <dbReference type="EMBL" id="MDO1585422.1"/>
    </source>
</evidence>
<reference evidence="2" key="1">
    <citation type="journal article" date="2015" name="Int. J. Syst. Evol. Microbiol.">
        <title>Rhizobium oryzicola sp. nov., potential plant-growth-promoting endophytic bacteria isolated from rice roots.</title>
        <authorList>
            <person name="Zhang X.X."/>
            <person name="Gao J.S."/>
            <person name="Cao Y.H."/>
            <person name="Sheirdil R.A."/>
            <person name="Wang X.C."/>
            <person name="Zhang L."/>
        </authorList>
    </citation>
    <scope>NUCLEOTIDE SEQUENCE</scope>
    <source>
        <strain evidence="2">05753</strain>
    </source>
</reference>
<proteinExistence type="predicted"/>
<accession>A0ABT8T3Y3</accession>
<keyword evidence="1" id="KW-0812">Transmembrane</keyword>
<name>A0ABT8T3Y3_9HYPH</name>
<reference evidence="2" key="2">
    <citation type="submission" date="2023-07" db="EMBL/GenBank/DDBJ databases">
        <authorList>
            <person name="Sun H."/>
        </authorList>
    </citation>
    <scope>NUCLEOTIDE SEQUENCE</scope>
    <source>
        <strain evidence="2">05753</strain>
    </source>
</reference>
<dbReference type="Proteomes" id="UP001169006">
    <property type="component" value="Unassembled WGS sequence"/>
</dbReference>
<feature type="transmembrane region" description="Helical" evidence="1">
    <location>
        <begin position="155"/>
        <end position="173"/>
    </location>
</feature>
<dbReference type="RefSeq" id="WP_302079707.1">
    <property type="nucleotide sequence ID" value="NZ_JAUKWQ010000015.1"/>
</dbReference>
<feature type="transmembrane region" description="Helical" evidence="1">
    <location>
        <begin position="77"/>
        <end position="100"/>
    </location>
</feature>